<evidence type="ECO:0008006" key="3">
    <source>
        <dbReference type="Google" id="ProtNLM"/>
    </source>
</evidence>
<protein>
    <recommendedName>
        <fullName evidence="3">Bacteriocin-protection protein</fullName>
    </recommendedName>
</protein>
<dbReference type="Pfam" id="PF13376">
    <property type="entry name" value="OmdA"/>
    <property type="match status" value="1"/>
</dbReference>
<evidence type="ECO:0000313" key="1">
    <source>
        <dbReference type="EMBL" id="OHA24035.1"/>
    </source>
</evidence>
<gene>
    <name evidence="1" type="ORF">A3D50_01585</name>
</gene>
<dbReference type="EMBL" id="MHRM01000013">
    <property type="protein sequence ID" value="OHA24035.1"/>
    <property type="molecule type" value="Genomic_DNA"/>
</dbReference>
<reference evidence="1 2" key="1">
    <citation type="journal article" date="2016" name="Nat. Commun.">
        <title>Thousands of microbial genomes shed light on interconnected biogeochemical processes in an aquifer system.</title>
        <authorList>
            <person name="Anantharaman K."/>
            <person name="Brown C.T."/>
            <person name="Hug L.A."/>
            <person name="Sharon I."/>
            <person name="Castelle C.J."/>
            <person name="Probst A.J."/>
            <person name="Thomas B.C."/>
            <person name="Singh A."/>
            <person name="Wilkins M.J."/>
            <person name="Karaoz U."/>
            <person name="Brodie E.L."/>
            <person name="Williams K.H."/>
            <person name="Hubbard S.S."/>
            <person name="Banfield J.F."/>
        </authorList>
    </citation>
    <scope>NUCLEOTIDE SEQUENCE [LARGE SCALE GENOMIC DNA]</scope>
</reference>
<proteinExistence type="predicted"/>
<evidence type="ECO:0000313" key="2">
    <source>
        <dbReference type="Proteomes" id="UP000178413"/>
    </source>
</evidence>
<dbReference type="AlphaFoldDB" id="A0A1G2MJE5"/>
<accession>A0A1G2MJE5</accession>
<dbReference type="Proteomes" id="UP000178413">
    <property type="component" value="Unassembled WGS sequence"/>
</dbReference>
<sequence length="83" mass="9573">MKLIKTRVPMDLSKALAVASPARDLWADITPIARRDWILWISSAKQPETRKRRIKKACVMLGSGQRRVCCFGGIKWLMKSQRF</sequence>
<dbReference type="STRING" id="1802308.A3D50_01585"/>
<organism evidence="1 2">
    <name type="scientific">Candidatus Taylorbacteria bacterium RIFCSPHIGHO2_02_FULL_44_12</name>
    <dbReference type="NCBI Taxonomy" id="1802308"/>
    <lineage>
        <taxon>Bacteria</taxon>
        <taxon>Candidatus Tayloriibacteriota</taxon>
    </lineage>
</organism>
<name>A0A1G2MJE5_9BACT</name>
<comment type="caution">
    <text evidence="1">The sequence shown here is derived from an EMBL/GenBank/DDBJ whole genome shotgun (WGS) entry which is preliminary data.</text>
</comment>